<sequence>MSAPILPLLEEKRPMRRLLFLSSLCAMASGGIACSTTPNEPSTVKEPTLTSRAILPANLYQPGQPSGSLVTPDNGVTVPFAGQPIPGFSGILDAGGGEFWAMPDNGFGTKNNSGDFLLRIYRIRPDFRTERGGSGTIEVLGFVQLSDPEGKIPFTLSRQDRLLTGADFDLESVRRTAAGDFWFGEEFGPFLLHTDSTGKVLEAPIPLPNVQSPQNPFLPREDAWTLRASRGFEGMALSTDGKWLYPVLEGALRDDSDPRRRIVNQFDLTAGKYTDQKWNYRVDAEFPDAVIGDFTTLDDHRFLAIERDDDQGEQARQKKIYLVDMRRVDADGYLEKQLVVDLLRIRDPRGISLPARSGEFGVGDPFSFPLQSVESLEVLDSERLLIANDNNYPGSDGRWLTRDRPDDTELIIVRVPPLRP</sequence>
<evidence type="ECO:0000313" key="2">
    <source>
        <dbReference type="EMBL" id="OJH33729.1"/>
    </source>
</evidence>
<comment type="caution">
    <text evidence="2">The sequence shown here is derived from an EMBL/GenBank/DDBJ whole genome shotgun (WGS) entry which is preliminary data.</text>
</comment>
<accession>A0A1L9AUP8</accession>
<reference evidence="3" key="1">
    <citation type="submission" date="2016-11" db="EMBL/GenBank/DDBJ databases">
        <authorList>
            <person name="Shukria A."/>
            <person name="Stevens D.C."/>
        </authorList>
    </citation>
    <scope>NUCLEOTIDE SEQUENCE [LARGE SCALE GENOMIC DNA]</scope>
    <source>
        <strain evidence="3">Cbfe23</strain>
    </source>
</reference>
<dbReference type="OrthoDB" id="384721at2"/>
<dbReference type="EMBL" id="MPIN01000029">
    <property type="protein sequence ID" value="OJH33729.1"/>
    <property type="molecule type" value="Genomic_DNA"/>
</dbReference>
<dbReference type="AlphaFoldDB" id="A0A1L9AUP8"/>
<dbReference type="Proteomes" id="UP000182229">
    <property type="component" value="Unassembled WGS sequence"/>
</dbReference>
<protein>
    <recommendedName>
        <fullName evidence="1">Phytase-like domain-containing protein</fullName>
    </recommendedName>
</protein>
<evidence type="ECO:0000313" key="3">
    <source>
        <dbReference type="Proteomes" id="UP000182229"/>
    </source>
</evidence>
<name>A0A1L9AUP8_9BACT</name>
<proteinExistence type="predicted"/>
<dbReference type="PANTHER" id="PTHR37957:SF1">
    <property type="entry name" value="PHYTASE-LIKE DOMAIN-CONTAINING PROTEIN"/>
    <property type="match status" value="1"/>
</dbReference>
<dbReference type="Pfam" id="PF13449">
    <property type="entry name" value="Phytase-like"/>
    <property type="match status" value="1"/>
</dbReference>
<keyword evidence="3" id="KW-1185">Reference proteome</keyword>
<evidence type="ECO:0000259" key="1">
    <source>
        <dbReference type="Pfam" id="PF13449"/>
    </source>
</evidence>
<dbReference type="PANTHER" id="PTHR37957">
    <property type="entry name" value="BLR7070 PROTEIN"/>
    <property type="match status" value="1"/>
</dbReference>
<dbReference type="STRING" id="83449.BON30_47225"/>
<dbReference type="InterPro" id="IPR027372">
    <property type="entry name" value="Phytase-like_dom"/>
</dbReference>
<reference evidence="2 3" key="2">
    <citation type="submission" date="2016-12" db="EMBL/GenBank/DDBJ databases">
        <title>Draft Genome Sequence of Cystobacter ferrugineus Strain Cbfe23.</title>
        <authorList>
            <person name="Akbar S."/>
            <person name="Dowd S.E."/>
            <person name="Stevens D.C."/>
        </authorList>
    </citation>
    <scope>NUCLEOTIDE SEQUENCE [LARGE SCALE GENOMIC DNA]</scope>
    <source>
        <strain evidence="2 3">Cbfe23</strain>
    </source>
</reference>
<gene>
    <name evidence="2" type="ORF">BON30_47225</name>
</gene>
<organism evidence="2 3">
    <name type="scientific">Cystobacter ferrugineus</name>
    <dbReference type="NCBI Taxonomy" id="83449"/>
    <lineage>
        <taxon>Bacteria</taxon>
        <taxon>Pseudomonadati</taxon>
        <taxon>Myxococcota</taxon>
        <taxon>Myxococcia</taxon>
        <taxon>Myxococcales</taxon>
        <taxon>Cystobacterineae</taxon>
        <taxon>Archangiaceae</taxon>
        <taxon>Cystobacter</taxon>
    </lineage>
</organism>
<feature type="domain" description="Phytase-like" evidence="1">
    <location>
        <begin position="83"/>
        <end position="392"/>
    </location>
</feature>